<protein>
    <submittedName>
        <fullName evidence="1">Uncharacterized protein</fullName>
    </submittedName>
</protein>
<organism evidence="1">
    <name type="scientific">Oryza punctata</name>
    <name type="common">Red rice</name>
    <dbReference type="NCBI Taxonomy" id="4537"/>
    <lineage>
        <taxon>Eukaryota</taxon>
        <taxon>Viridiplantae</taxon>
        <taxon>Streptophyta</taxon>
        <taxon>Embryophyta</taxon>
        <taxon>Tracheophyta</taxon>
        <taxon>Spermatophyta</taxon>
        <taxon>Magnoliopsida</taxon>
        <taxon>Liliopsida</taxon>
        <taxon>Poales</taxon>
        <taxon>Poaceae</taxon>
        <taxon>BOP clade</taxon>
        <taxon>Oryzoideae</taxon>
        <taxon>Oryzeae</taxon>
        <taxon>Oryzinae</taxon>
        <taxon>Oryza</taxon>
    </lineage>
</organism>
<keyword evidence="2" id="KW-1185">Reference proteome</keyword>
<reference evidence="1" key="2">
    <citation type="submission" date="2018-05" db="EMBL/GenBank/DDBJ databases">
        <title>OpunRS2 (Oryza punctata Reference Sequence Version 2).</title>
        <authorList>
            <person name="Zhang J."/>
            <person name="Kudrna D."/>
            <person name="Lee S."/>
            <person name="Talag J."/>
            <person name="Welchert J."/>
            <person name="Wing R.A."/>
        </authorList>
    </citation>
    <scope>NUCLEOTIDE SEQUENCE [LARGE SCALE GENOMIC DNA]</scope>
</reference>
<dbReference type="Gramene" id="OPUNC03G26360.1">
    <property type="protein sequence ID" value="OPUNC03G26360.1"/>
    <property type="gene ID" value="OPUNC03G26360"/>
</dbReference>
<dbReference type="AlphaFoldDB" id="A0A0E0KH84"/>
<accession>A0A0E0KH84</accession>
<proteinExistence type="predicted"/>
<sequence length="74" mass="8177">MAETPIQGDGCHGELRHEDTTCSYIIFLLHGHAGMGCDEADDNGCVGELGQPLISHANENMRSLLRDVRTYTRF</sequence>
<evidence type="ECO:0000313" key="1">
    <source>
        <dbReference type="EnsemblPlants" id="OPUNC03G26360.1"/>
    </source>
</evidence>
<evidence type="ECO:0000313" key="2">
    <source>
        <dbReference type="Proteomes" id="UP000026962"/>
    </source>
</evidence>
<dbReference type="Proteomes" id="UP000026962">
    <property type="component" value="Chromosome 3"/>
</dbReference>
<dbReference type="HOGENOM" id="CLU_2692053_0_0_1"/>
<dbReference type="EnsemblPlants" id="OPUNC03G26360.1">
    <property type="protein sequence ID" value="OPUNC03G26360.1"/>
    <property type="gene ID" value="OPUNC03G26360"/>
</dbReference>
<reference evidence="1" key="1">
    <citation type="submission" date="2015-04" db="UniProtKB">
        <authorList>
            <consortium name="EnsemblPlants"/>
        </authorList>
    </citation>
    <scope>IDENTIFICATION</scope>
</reference>
<name>A0A0E0KH84_ORYPU</name>